<sequence length="190" mass="21037">MTCMIVNVFMHDILGANCLDTTGAGYAEKAIYALLNAHPWFHDNATCDGVDFDKTNVAGGNLRNTIRDWIKKEKIKWGDTEAAGILNSRCKQWRQEGQGDMKKEEAKDMKANIRDTVNEVTRSIDDDRTEIRAKVDKRMTELEHANNSSGTGEAGLGKAARPPADAAATPQQPAGKTNERKHTYENAARM</sequence>
<keyword evidence="3" id="KW-1185">Reference proteome</keyword>
<feature type="region of interest" description="Disordered" evidence="1">
    <location>
        <begin position="138"/>
        <end position="190"/>
    </location>
</feature>
<dbReference type="AlphaFoldDB" id="A0A0D9QD88"/>
<reference evidence="2 3" key="1">
    <citation type="submission" date="2014-03" db="EMBL/GenBank/DDBJ databases">
        <title>The Genome Sequence of Plasmodium fragile nilgiri.</title>
        <authorList>
            <consortium name="The Broad Institute Genomics Platform"/>
            <consortium name="The Broad Institute Genome Sequencing Center for Infectious Disease"/>
            <person name="Neafsey D."/>
            <person name="Duraisingh M."/>
            <person name="Young S.K."/>
            <person name="Zeng Q."/>
            <person name="Gargeya S."/>
            <person name="Abouelleil A."/>
            <person name="Alvarado L."/>
            <person name="Chapman S.B."/>
            <person name="Gainer-Dewar J."/>
            <person name="Goldberg J."/>
            <person name="Griggs A."/>
            <person name="Gujja S."/>
            <person name="Hansen M."/>
            <person name="Howarth C."/>
            <person name="Imamovic A."/>
            <person name="Larimer J."/>
            <person name="Pearson M."/>
            <person name="Poon T.W."/>
            <person name="Priest M."/>
            <person name="Roberts A."/>
            <person name="Saif S."/>
            <person name="Shea T."/>
            <person name="Sykes S."/>
            <person name="Wortman J."/>
            <person name="Nusbaum C."/>
            <person name="Birren B."/>
        </authorList>
    </citation>
    <scope>NUCLEOTIDE SEQUENCE [LARGE SCALE GENOMIC DNA]</scope>
    <source>
        <strain evidence="3">nilgiri</strain>
    </source>
</reference>
<gene>
    <name evidence="2" type="ORF">AK88_05579</name>
</gene>
<dbReference type="EMBL" id="KQ001794">
    <property type="protein sequence ID" value="KJP84787.1"/>
    <property type="molecule type" value="Genomic_DNA"/>
</dbReference>
<evidence type="ECO:0000313" key="2">
    <source>
        <dbReference type="EMBL" id="KJP84787.1"/>
    </source>
</evidence>
<proteinExistence type="predicted"/>
<dbReference type="Proteomes" id="UP000054561">
    <property type="component" value="Unassembled WGS sequence"/>
</dbReference>
<dbReference type="VEuPathDB" id="PlasmoDB:AK88_05579"/>
<accession>A0A0D9QD88</accession>
<dbReference type="GeneID" id="24270893"/>
<name>A0A0D9QD88_PLAFR</name>
<evidence type="ECO:0008006" key="4">
    <source>
        <dbReference type="Google" id="ProtNLM"/>
    </source>
</evidence>
<organism evidence="2 3">
    <name type="scientific">Plasmodium fragile</name>
    <dbReference type="NCBI Taxonomy" id="5857"/>
    <lineage>
        <taxon>Eukaryota</taxon>
        <taxon>Sar</taxon>
        <taxon>Alveolata</taxon>
        <taxon>Apicomplexa</taxon>
        <taxon>Aconoidasida</taxon>
        <taxon>Haemosporida</taxon>
        <taxon>Plasmodiidae</taxon>
        <taxon>Plasmodium</taxon>
        <taxon>Plasmodium (Plasmodium)</taxon>
    </lineage>
</organism>
<protein>
    <recommendedName>
        <fullName evidence="4">Schizont-infected cell agglutination extracellular alpha domain-containing protein</fullName>
    </recommendedName>
</protein>
<evidence type="ECO:0000256" key="1">
    <source>
        <dbReference type="SAM" id="MobiDB-lite"/>
    </source>
</evidence>
<feature type="compositionally biased region" description="Low complexity" evidence="1">
    <location>
        <begin position="159"/>
        <end position="174"/>
    </location>
</feature>
<evidence type="ECO:0000313" key="3">
    <source>
        <dbReference type="Proteomes" id="UP000054561"/>
    </source>
</evidence>
<dbReference type="RefSeq" id="XP_012338604.1">
    <property type="nucleotide sequence ID" value="XM_012483181.1"/>
</dbReference>